<dbReference type="AlphaFoldDB" id="A0A2P2C0X7"/>
<name>A0A2P2C0X7_9ZZZZ</name>
<gene>
    <name evidence="2" type="ORF">NOCA2150104</name>
</gene>
<evidence type="ECO:0000256" key="1">
    <source>
        <dbReference type="SAM" id="MobiDB-lite"/>
    </source>
</evidence>
<sequence length="200" mass="21104">MATAALLLAGVTACTNSDGGEPSPTPSAASTSTSPTTSTTTTAPPSDSEIASQAASDLVRSYYAVRDQLRQSPKIPLNKLKVVATSSELSALQKLLKRERQQGLHQTGDTQIAELMVQTVSLDNADPQGGDVPTVQVDVCYDVSDADLLDKSGKSVVNADRAETGWIRYSVANYEWDTDPSGAWRVASSQNIERTPCAAS</sequence>
<dbReference type="EMBL" id="CZKA01000007">
    <property type="protein sequence ID" value="CUR54362.1"/>
    <property type="molecule type" value="Genomic_DNA"/>
</dbReference>
<feature type="compositionally biased region" description="Low complexity" evidence="1">
    <location>
        <begin position="26"/>
        <end position="46"/>
    </location>
</feature>
<accession>A0A2P2C0X7</accession>
<protein>
    <submittedName>
        <fullName evidence="2">Putative Mucin-5AC</fullName>
    </submittedName>
</protein>
<organism evidence="2">
    <name type="scientific">metagenome</name>
    <dbReference type="NCBI Taxonomy" id="256318"/>
    <lineage>
        <taxon>unclassified sequences</taxon>
        <taxon>metagenomes</taxon>
    </lineage>
</organism>
<proteinExistence type="predicted"/>
<feature type="region of interest" description="Disordered" evidence="1">
    <location>
        <begin position="13"/>
        <end position="53"/>
    </location>
</feature>
<reference evidence="2" key="1">
    <citation type="submission" date="2015-08" db="EMBL/GenBank/DDBJ databases">
        <authorList>
            <person name="Babu N.S."/>
            <person name="Beckwith C.J."/>
            <person name="Beseler K.G."/>
            <person name="Brison A."/>
            <person name="Carone J.V."/>
            <person name="Caskin T.P."/>
            <person name="Diamond M."/>
            <person name="Durham M.E."/>
            <person name="Foxe J.M."/>
            <person name="Go M."/>
            <person name="Henderson B.A."/>
            <person name="Jones I.B."/>
            <person name="McGettigan J.A."/>
            <person name="Micheletti S.J."/>
            <person name="Nasrallah M.E."/>
            <person name="Ortiz D."/>
            <person name="Piller C.R."/>
            <person name="Privatt S.R."/>
            <person name="Schneider S.L."/>
            <person name="Sharp S."/>
            <person name="Smith T.C."/>
            <person name="Stanton J.D."/>
            <person name="Ullery H.E."/>
            <person name="Wilson R.J."/>
            <person name="Serrano M.G."/>
            <person name="Buck G."/>
            <person name="Lee V."/>
            <person name="Wang Y."/>
            <person name="Carvalho R."/>
            <person name="Voegtly L."/>
            <person name="Shi R."/>
            <person name="Duckworth R."/>
            <person name="Johnson A."/>
            <person name="Loviza R."/>
            <person name="Walstead R."/>
            <person name="Shah Z."/>
            <person name="Kiflezghi M."/>
            <person name="Wade K."/>
            <person name="Ball S.L."/>
            <person name="Bradley K.W."/>
            <person name="Asai D.J."/>
            <person name="Bowman C.A."/>
            <person name="Russell D.A."/>
            <person name="Pope W.H."/>
            <person name="Jacobs-Sera D."/>
            <person name="Hendrix R.W."/>
            <person name="Hatfull G.F."/>
        </authorList>
    </citation>
    <scope>NUCLEOTIDE SEQUENCE</scope>
</reference>
<evidence type="ECO:0000313" key="2">
    <source>
        <dbReference type="EMBL" id="CUR54362.1"/>
    </source>
</evidence>